<dbReference type="FunCoup" id="S0EX90">
    <property type="interactions" value="335"/>
</dbReference>
<evidence type="ECO:0000256" key="7">
    <source>
        <dbReference type="ARBA" id="ARBA00042002"/>
    </source>
</evidence>
<organism evidence="10 11">
    <name type="scientific">Chthonomonas calidirosea (strain DSM 23976 / ICMP 18418 / T49)</name>
    <dbReference type="NCBI Taxonomy" id="1303518"/>
    <lineage>
        <taxon>Bacteria</taxon>
        <taxon>Bacillati</taxon>
        <taxon>Armatimonadota</taxon>
        <taxon>Chthonomonadia</taxon>
        <taxon>Chthonomonadales</taxon>
        <taxon>Chthonomonadaceae</taxon>
        <taxon>Chthonomonas</taxon>
    </lineage>
</organism>
<dbReference type="PATRIC" id="fig|1303518.3.peg.586"/>
<evidence type="ECO:0000256" key="4">
    <source>
        <dbReference type="ARBA" id="ARBA00022448"/>
    </source>
</evidence>
<comment type="subunit">
    <text evidence="2">Heterodimer of an alpha and a beta subunit.</text>
</comment>
<protein>
    <recommendedName>
        <fullName evidence="3">Electron transfer flavoprotein subunit beta</fullName>
    </recommendedName>
    <alternativeName>
        <fullName evidence="7">Electron transfer flavoprotein small subunit</fullName>
    </alternativeName>
</protein>
<evidence type="ECO:0000259" key="9">
    <source>
        <dbReference type="SMART" id="SM00893"/>
    </source>
</evidence>
<comment type="cofactor">
    <cofactor evidence="8">
        <name>AMP</name>
        <dbReference type="ChEBI" id="CHEBI:456215"/>
    </cofactor>
</comment>
<dbReference type="SUPFAM" id="SSF52402">
    <property type="entry name" value="Adenine nucleotide alpha hydrolases-like"/>
    <property type="match status" value="1"/>
</dbReference>
<dbReference type="Gene3D" id="3.40.50.620">
    <property type="entry name" value="HUPs"/>
    <property type="match status" value="1"/>
</dbReference>
<comment type="function">
    <text evidence="6">The electron transfer flavoprotein serves as a specific electron acceptor for other dehydrogenases. It transfers the electrons to the main respiratory chain via ETF-ubiquinone oxidoreductase (ETF dehydrogenase).</text>
</comment>
<dbReference type="SMART" id="SM00893">
    <property type="entry name" value="ETF"/>
    <property type="match status" value="1"/>
</dbReference>
<evidence type="ECO:0000256" key="2">
    <source>
        <dbReference type="ARBA" id="ARBA00011355"/>
    </source>
</evidence>
<keyword evidence="5" id="KW-0249">Electron transport</keyword>
<dbReference type="FunFam" id="3.40.50.620:FF:000011">
    <property type="entry name" value="Electron transfer flavoprotein subunit beta"/>
    <property type="match status" value="1"/>
</dbReference>
<sequence>MKILVSIKRVPDPYAKIRLTPQGALDTVGLNWTMNPFDAIALEEALRIREKGVATEIIVVSIGGPEVEETLRTALAMGADRAICILEERPPDPQRVSQLLAAIYHREQPRLILMGKQATDDDSNQVGQRLAALLQLPQATFASSIHLASDGQTAQVTREVDSGREILELTLPAVITADLRLNEPRYVALPAILKARTKPLLRLSGFELVPLTSPGFLLVKRETPPPRKPGRKVQNVEELIAALREEAKVLPNKTS</sequence>
<evidence type="ECO:0000313" key="11">
    <source>
        <dbReference type="Proteomes" id="UP000014227"/>
    </source>
</evidence>
<comment type="similarity">
    <text evidence="1">Belongs to the ETF beta-subunit/FixA family.</text>
</comment>
<dbReference type="HOGENOM" id="CLU_060196_0_0_0"/>
<dbReference type="PIRSF" id="PIRSF000090">
    <property type="entry name" value="Beta-ETF"/>
    <property type="match status" value="1"/>
</dbReference>
<dbReference type="InterPro" id="IPR014730">
    <property type="entry name" value="ETF_a/b_N"/>
</dbReference>
<gene>
    <name evidence="10" type="ORF">CCALI_00579</name>
</gene>
<dbReference type="EMBL" id="HF951689">
    <property type="protein sequence ID" value="CCW34408.1"/>
    <property type="molecule type" value="Genomic_DNA"/>
</dbReference>
<dbReference type="eggNOG" id="COG2086">
    <property type="taxonomic scope" value="Bacteria"/>
</dbReference>
<dbReference type="STRING" id="454171.CP488_00575"/>
<dbReference type="PANTHER" id="PTHR21294">
    <property type="entry name" value="ELECTRON TRANSFER FLAVOPROTEIN BETA-SUBUNIT"/>
    <property type="match status" value="1"/>
</dbReference>
<keyword evidence="4" id="KW-0813">Transport</keyword>
<proteinExistence type="inferred from homology"/>
<dbReference type="RefSeq" id="WP_016481970.1">
    <property type="nucleotide sequence ID" value="NC_021487.1"/>
</dbReference>
<dbReference type="InterPro" id="IPR012255">
    <property type="entry name" value="ETF_b"/>
</dbReference>
<dbReference type="PANTHER" id="PTHR21294:SF8">
    <property type="entry name" value="ELECTRON TRANSFER FLAVOPROTEIN SUBUNIT BETA"/>
    <property type="match status" value="1"/>
</dbReference>
<keyword evidence="11" id="KW-1185">Reference proteome</keyword>
<evidence type="ECO:0000256" key="3">
    <source>
        <dbReference type="ARBA" id="ARBA00016797"/>
    </source>
</evidence>
<feature type="domain" description="Electron transfer flavoprotein alpha/beta-subunit N-terminal" evidence="9">
    <location>
        <begin position="22"/>
        <end position="212"/>
    </location>
</feature>
<dbReference type="KEGG" id="ccz:CCALI_00579"/>
<dbReference type="GO" id="GO:0046395">
    <property type="term" value="P:carboxylic acid catabolic process"/>
    <property type="evidence" value="ECO:0007669"/>
    <property type="project" value="UniProtKB-ARBA"/>
</dbReference>
<evidence type="ECO:0000256" key="6">
    <source>
        <dbReference type="ARBA" id="ARBA00025649"/>
    </source>
</evidence>
<reference evidence="11" key="1">
    <citation type="submission" date="2013-03" db="EMBL/GenBank/DDBJ databases">
        <title>Genome sequence of Chthonomonas calidirosea, the first sequenced genome from the Armatimonadetes phylum (formally candidate division OP10).</title>
        <authorList>
            <person name="Lee K.C.Y."/>
            <person name="Morgan X.C."/>
            <person name="Dunfield P.F."/>
            <person name="Tamas I."/>
            <person name="Houghton K.M."/>
            <person name="Vyssotski M."/>
            <person name="Ryan J.L.J."/>
            <person name="Lagutin K."/>
            <person name="McDonald I.R."/>
            <person name="Stott M.B."/>
        </authorList>
    </citation>
    <scope>NUCLEOTIDE SEQUENCE [LARGE SCALE GENOMIC DNA]</scope>
    <source>
        <strain evidence="11">DSM 23976 / ICMP 18418 / T49</strain>
    </source>
</reference>
<dbReference type="InParanoid" id="S0EX90"/>
<dbReference type="AlphaFoldDB" id="S0EX90"/>
<dbReference type="Pfam" id="PF01012">
    <property type="entry name" value="ETF"/>
    <property type="match status" value="1"/>
</dbReference>
<name>S0EX90_CHTCT</name>
<dbReference type="GO" id="GO:0009055">
    <property type="term" value="F:electron transfer activity"/>
    <property type="evidence" value="ECO:0007669"/>
    <property type="project" value="InterPro"/>
</dbReference>
<dbReference type="OrthoDB" id="9781325at2"/>
<accession>S0EX90</accession>
<evidence type="ECO:0000256" key="1">
    <source>
        <dbReference type="ARBA" id="ARBA00007557"/>
    </source>
</evidence>
<evidence type="ECO:0000256" key="5">
    <source>
        <dbReference type="ARBA" id="ARBA00022982"/>
    </source>
</evidence>
<dbReference type="Proteomes" id="UP000014227">
    <property type="component" value="Chromosome I"/>
</dbReference>
<evidence type="ECO:0000313" key="10">
    <source>
        <dbReference type="EMBL" id="CCW34408.1"/>
    </source>
</evidence>
<dbReference type="InterPro" id="IPR033948">
    <property type="entry name" value="ETF_beta_N"/>
</dbReference>
<evidence type="ECO:0000256" key="8">
    <source>
        <dbReference type="ARBA" id="ARBA00049933"/>
    </source>
</evidence>
<dbReference type="CDD" id="cd01714">
    <property type="entry name" value="ETF_beta"/>
    <property type="match status" value="1"/>
</dbReference>
<dbReference type="InterPro" id="IPR014729">
    <property type="entry name" value="Rossmann-like_a/b/a_fold"/>
</dbReference>